<keyword evidence="1" id="KW-0436">Ligase</keyword>
<dbReference type="AlphaFoldDB" id="A0A7C4L0U2"/>
<organism evidence="6">
    <name type="scientific">Bellilinea caldifistulae</name>
    <dbReference type="NCBI Taxonomy" id="360411"/>
    <lineage>
        <taxon>Bacteria</taxon>
        <taxon>Bacillati</taxon>
        <taxon>Chloroflexota</taxon>
        <taxon>Anaerolineae</taxon>
        <taxon>Anaerolineales</taxon>
        <taxon>Anaerolineaceae</taxon>
        <taxon>Bellilinea</taxon>
    </lineage>
</organism>
<dbReference type="InterPro" id="IPR003781">
    <property type="entry name" value="CoA-bd"/>
</dbReference>
<feature type="domain" description="ATP-grasp" evidence="5">
    <location>
        <begin position="498"/>
        <end position="535"/>
    </location>
</feature>
<evidence type="ECO:0000256" key="3">
    <source>
        <dbReference type="ARBA" id="ARBA00022840"/>
    </source>
</evidence>
<reference evidence="6" key="1">
    <citation type="journal article" date="2020" name="mSystems">
        <title>Genome- and Community-Level Interaction Insights into Carbon Utilization and Element Cycling Functions of Hydrothermarchaeota in Hydrothermal Sediment.</title>
        <authorList>
            <person name="Zhou Z."/>
            <person name="Liu Y."/>
            <person name="Xu W."/>
            <person name="Pan J."/>
            <person name="Luo Z.H."/>
            <person name="Li M."/>
        </authorList>
    </citation>
    <scope>NUCLEOTIDE SEQUENCE [LARGE SCALE GENOMIC DNA]</scope>
    <source>
        <strain evidence="6">SpSt-556</strain>
    </source>
</reference>
<evidence type="ECO:0000259" key="5">
    <source>
        <dbReference type="PROSITE" id="PS50975"/>
    </source>
</evidence>
<dbReference type="InterPro" id="IPR011761">
    <property type="entry name" value="ATP-grasp"/>
</dbReference>
<accession>A0A7C4L0U2</accession>
<dbReference type="InterPro" id="IPR013815">
    <property type="entry name" value="ATP_grasp_subdomain_1"/>
</dbReference>
<evidence type="ECO:0000256" key="4">
    <source>
        <dbReference type="PROSITE-ProRule" id="PRU00409"/>
    </source>
</evidence>
<dbReference type="SMART" id="SM00881">
    <property type="entry name" value="CoA_binding"/>
    <property type="match status" value="1"/>
</dbReference>
<protein>
    <recommendedName>
        <fullName evidence="5">ATP-grasp domain-containing protein</fullName>
    </recommendedName>
</protein>
<dbReference type="PANTHER" id="PTHR43334:SF1">
    <property type="entry name" value="3-HYDROXYPROPIONATE--COA LIGASE [ADP-FORMING]"/>
    <property type="match status" value="1"/>
</dbReference>
<keyword evidence="2 4" id="KW-0547">Nucleotide-binding</keyword>
<keyword evidence="3 4" id="KW-0067">ATP-binding</keyword>
<proteinExistence type="predicted"/>
<dbReference type="InterPro" id="IPR016102">
    <property type="entry name" value="Succinyl-CoA_synth-like"/>
</dbReference>
<gene>
    <name evidence="6" type="ORF">ENT17_10945</name>
</gene>
<name>A0A7C4L0U2_9CHLR</name>
<dbReference type="Pfam" id="PF13549">
    <property type="entry name" value="ATP-grasp_5"/>
    <property type="match status" value="1"/>
</dbReference>
<dbReference type="Gene3D" id="3.30.470.20">
    <property type="entry name" value="ATP-grasp fold, B domain"/>
    <property type="match status" value="1"/>
</dbReference>
<dbReference type="GO" id="GO:0005524">
    <property type="term" value="F:ATP binding"/>
    <property type="evidence" value="ECO:0007669"/>
    <property type="project" value="UniProtKB-UniRule"/>
</dbReference>
<dbReference type="PROSITE" id="PS50975">
    <property type="entry name" value="ATP_GRASP"/>
    <property type="match status" value="1"/>
</dbReference>
<evidence type="ECO:0000256" key="2">
    <source>
        <dbReference type="ARBA" id="ARBA00022741"/>
    </source>
</evidence>
<dbReference type="SUPFAM" id="SSF56059">
    <property type="entry name" value="Glutathione synthetase ATP-binding domain-like"/>
    <property type="match status" value="1"/>
</dbReference>
<sequence>MPASFTRKNMNQIFYPRSLVVVGVSDKADNLARHIASNLIEFGYQGELYLLGRNEGYTLDRPIYNSVKQLPAGLDLAIILTPAETVPGLLDELGAHGIRYAVIESAGFSEFSEEGAKLEKKIHQIAQKWGMRLIGPNCIGIICTESGICTIFVPTDPQEIRPGTISLVSQSGGVVLTCIDMLAAAGLGISKSVSVGNKVDLKESDYLAYLVNDLATQVILLYLESIVEGRQLVELAAQSPKPIIVYKSNTSQASAKIAQSHTAALANDEGIVNAAFRQFGITRAMTFREMMIYSKGFVLPPVRGNRLAVFSRSGGHAIIAVDCASQFGFELPPYSDELIEKAQPFFRVNVIERMNPLDLGTVFNFEAYPVLIEEAIRLNQADAILLIFNYRRETIPIAREVAEKIKSLSQQHHIPVALCYFTETSEFNYLEQNLGFPIFSEVYEAIQALAASRDHYRRLELLRTAPTSALFLPNDAQSKAHWVISRKSSALLALDQAMQVCESYGLPVAPWAKVYNLSQAVEVSARIGYPVVVKAISEQVTHKTDVGAVALNIPDQVLLASAMLEMEQRFSQQGLEPPEQFLIQKMLNGGREMILGAKRDPSFGPVLLLGLGGIYAEALQDIAIRLAPVSRADVEEMLNELRGARLLRGIRGQPPADRAALVDAMLRLSQLMMDCEEILEIDLNPALVFEHGLQIVDARIVLKT</sequence>
<dbReference type="Gene3D" id="3.40.50.720">
    <property type="entry name" value="NAD(P)-binding Rossmann-like Domain"/>
    <property type="match status" value="1"/>
</dbReference>
<dbReference type="GO" id="GO:0016874">
    <property type="term" value="F:ligase activity"/>
    <property type="evidence" value="ECO:0007669"/>
    <property type="project" value="UniProtKB-KW"/>
</dbReference>
<dbReference type="SUPFAM" id="SSF52210">
    <property type="entry name" value="Succinyl-CoA synthetase domains"/>
    <property type="match status" value="2"/>
</dbReference>
<dbReference type="InterPro" id="IPR051538">
    <property type="entry name" value="Acyl-CoA_Synth/Transferase"/>
</dbReference>
<dbReference type="PANTHER" id="PTHR43334">
    <property type="entry name" value="ACETATE--COA LIGASE [ADP-FORMING]"/>
    <property type="match status" value="1"/>
</dbReference>
<dbReference type="Pfam" id="PF13380">
    <property type="entry name" value="CoA_binding_2"/>
    <property type="match status" value="1"/>
</dbReference>
<dbReference type="Gene3D" id="3.30.1490.20">
    <property type="entry name" value="ATP-grasp fold, A domain"/>
    <property type="match status" value="1"/>
</dbReference>
<dbReference type="EMBL" id="DSXR01000110">
    <property type="protein sequence ID" value="HGS88118.1"/>
    <property type="molecule type" value="Genomic_DNA"/>
</dbReference>
<dbReference type="GO" id="GO:0046872">
    <property type="term" value="F:metal ion binding"/>
    <property type="evidence" value="ECO:0007669"/>
    <property type="project" value="InterPro"/>
</dbReference>
<dbReference type="SUPFAM" id="SSF51735">
    <property type="entry name" value="NAD(P)-binding Rossmann-fold domains"/>
    <property type="match status" value="1"/>
</dbReference>
<dbReference type="Pfam" id="PF13607">
    <property type="entry name" value="Succ_CoA_lig"/>
    <property type="match status" value="1"/>
</dbReference>
<dbReference type="Gene3D" id="3.40.50.261">
    <property type="entry name" value="Succinyl-CoA synthetase domains"/>
    <property type="match status" value="2"/>
</dbReference>
<evidence type="ECO:0000313" key="6">
    <source>
        <dbReference type="EMBL" id="HGS88118.1"/>
    </source>
</evidence>
<dbReference type="InterPro" id="IPR036291">
    <property type="entry name" value="NAD(P)-bd_dom_sf"/>
</dbReference>
<dbReference type="InterPro" id="IPR032875">
    <property type="entry name" value="Succ_CoA_lig_flav_dom"/>
</dbReference>
<evidence type="ECO:0000256" key="1">
    <source>
        <dbReference type="ARBA" id="ARBA00022598"/>
    </source>
</evidence>
<comment type="caution">
    <text evidence="6">The sequence shown here is derived from an EMBL/GenBank/DDBJ whole genome shotgun (WGS) entry which is preliminary data.</text>
</comment>